<keyword evidence="5" id="KW-0812">Transmembrane</keyword>
<reference evidence="7" key="2">
    <citation type="journal article" date="2024" name="Int. J. Antimicrob. Agents">
        <title>Identification of a novel Providencia species showing multi-drug-resistant in three patients with hospital-acquired infection.</title>
        <authorList>
            <person name="Yang W."/>
            <person name="Chen J."/>
            <person name="Yang F."/>
            <person name="Ji P."/>
            <person name="Shen S."/>
            <person name="Yin D."/>
            <person name="Hu F."/>
        </authorList>
    </citation>
    <scope>NUCLEOTIDE SEQUENCE</scope>
    <source>
        <strain evidence="7">CRE-138-0111</strain>
    </source>
</reference>
<evidence type="ECO:0000313" key="8">
    <source>
        <dbReference type="Proteomes" id="UP001176478"/>
    </source>
</evidence>
<feature type="transmembrane region" description="Helical" evidence="5">
    <location>
        <begin position="299"/>
        <end position="323"/>
    </location>
</feature>
<dbReference type="Proteomes" id="UP001176478">
    <property type="component" value="Unassembled WGS sequence"/>
</dbReference>
<evidence type="ECO:0000256" key="3">
    <source>
        <dbReference type="ARBA" id="ARBA00023125"/>
    </source>
</evidence>
<dbReference type="PROSITE" id="PS50931">
    <property type="entry name" value="HTH_LYSR"/>
    <property type="match status" value="1"/>
</dbReference>
<feature type="domain" description="HTH lysR-type" evidence="6">
    <location>
        <begin position="3"/>
        <end position="60"/>
    </location>
</feature>
<keyword evidence="8" id="KW-1185">Reference proteome</keyword>
<dbReference type="InterPro" id="IPR058163">
    <property type="entry name" value="LysR-type_TF_proteobact-type"/>
</dbReference>
<dbReference type="InterPro" id="IPR036388">
    <property type="entry name" value="WH-like_DNA-bd_sf"/>
</dbReference>
<evidence type="ECO:0000313" key="7">
    <source>
        <dbReference type="EMBL" id="MDO7855290.1"/>
    </source>
</evidence>
<keyword evidence="5" id="KW-0472">Membrane</keyword>
<keyword evidence="5" id="KW-1133">Transmembrane helix</keyword>
<dbReference type="InterPro" id="IPR036390">
    <property type="entry name" value="WH_DNA-bd_sf"/>
</dbReference>
<dbReference type="PANTHER" id="PTHR30537">
    <property type="entry name" value="HTH-TYPE TRANSCRIPTIONAL REGULATOR"/>
    <property type="match status" value="1"/>
</dbReference>
<protein>
    <submittedName>
        <fullName evidence="7">LysR family transcriptional regulator</fullName>
    </submittedName>
</protein>
<dbReference type="InterPro" id="IPR000847">
    <property type="entry name" value="LysR_HTH_N"/>
</dbReference>
<dbReference type="SUPFAM" id="SSF53850">
    <property type="entry name" value="Periplasmic binding protein-like II"/>
    <property type="match status" value="1"/>
</dbReference>
<name>A0ABT9AMB2_9GAMM</name>
<dbReference type="EMBL" id="JAUQTG010000001">
    <property type="protein sequence ID" value="MDO7855290.1"/>
    <property type="molecule type" value="Genomic_DNA"/>
</dbReference>
<organism evidence="7 8">
    <name type="scientific">Providencia huashanensis</name>
    <dbReference type="NCBI Taxonomy" id="3037798"/>
    <lineage>
        <taxon>Bacteria</taxon>
        <taxon>Pseudomonadati</taxon>
        <taxon>Pseudomonadota</taxon>
        <taxon>Gammaproteobacteria</taxon>
        <taxon>Enterobacterales</taxon>
        <taxon>Morganellaceae</taxon>
        <taxon>Providencia</taxon>
    </lineage>
</organism>
<keyword evidence="3" id="KW-0238">DNA-binding</keyword>
<dbReference type="Gene3D" id="1.10.10.10">
    <property type="entry name" value="Winged helix-like DNA-binding domain superfamily/Winged helix DNA-binding domain"/>
    <property type="match status" value="1"/>
</dbReference>
<dbReference type="Pfam" id="PF03466">
    <property type="entry name" value="LysR_substrate"/>
    <property type="match status" value="1"/>
</dbReference>
<comment type="caution">
    <text evidence="7">The sequence shown here is derived from an EMBL/GenBank/DDBJ whole genome shotgun (WGS) entry which is preliminary data.</text>
</comment>
<evidence type="ECO:0000256" key="2">
    <source>
        <dbReference type="ARBA" id="ARBA00023015"/>
    </source>
</evidence>
<sequence length="326" mass="36518">MKITFEELQTFISVVDCGSITAAAEQLNVTVSTASRLLLRLEEKVDTTLIYRTTRSIKLSDEGAAFLRKAREIVNLTQEAEEMLSARQSIPSGVLRIDASTPFLTHVIAPLVPLFYQHYPQVELEIHNYEGITNLLEKRIDVAFRIGTLKDSSLNATLLGYSQKRLVASPSYLKQYGVPQNIDELNKHCILGFTQPDTLNVWPIKTNDEKLLKVTPNIAAASGEVLFHLAVQGAGILCSADFVTADALESGQLLQILESKTVVTRQPINAVYYRNQTVSPRLRCFIELIKKYSTKIESWILYSATLSFLCNAFLNLVNVIPVWRLK</sequence>
<evidence type="ECO:0000256" key="1">
    <source>
        <dbReference type="ARBA" id="ARBA00009437"/>
    </source>
</evidence>
<gene>
    <name evidence="7" type="ORF">Q5E86_02645</name>
</gene>
<dbReference type="Gene3D" id="3.40.190.10">
    <property type="entry name" value="Periplasmic binding protein-like II"/>
    <property type="match status" value="2"/>
</dbReference>
<evidence type="ECO:0000259" key="6">
    <source>
        <dbReference type="PROSITE" id="PS50931"/>
    </source>
</evidence>
<evidence type="ECO:0000256" key="4">
    <source>
        <dbReference type="ARBA" id="ARBA00023163"/>
    </source>
</evidence>
<reference evidence="7" key="1">
    <citation type="submission" date="2023-07" db="EMBL/GenBank/DDBJ databases">
        <authorList>
            <person name="Yang W."/>
            <person name="Chen J."/>
            <person name="Ji P."/>
            <person name="Hu F."/>
        </authorList>
    </citation>
    <scope>NUCLEOTIDE SEQUENCE</scope>
    <source>
        <strain evidence="7">CRE-138-0111</strain>
    </source>
</reference>
<dbReference type="SUPFAM" id="SSF46785">
    <property type="entry name" value="Winged helix' DNA-binding domain"/>
    <property type="match status" value="1"/>
</dbReference>
<keyword evidence="4" id="KW-0804">Transcription</keyword>
<dbReference type="Pfam" id="PF00126">
    <property type="entry name" value="HTH_1"/>
    <property type="match status" value="1"/>
</dbReference>
<dbReference type="PANTHER" id="PTHR30537:SF20">
    <property type="entry name" value="TRANSCRIPTIONAL REGULATORY PROTEIN"/>
    <property type="match status" value="1"/>
</dbReference>
<comment type="similarity">
    <text evidence="1">Belongs to the LysR transcriptional regulatory family.</text>
</comment>
<keyword evidence="2" id="KW-0805">Transcription regulation</keyword>
<dbReference type="InterPro" id="IPR005119">
    <property type="entry name" value="LysR_subst-bd"/>
</dbReference>
<proteinExistence type="inferred from homology"/>
<accession>A0ABT9AMB2</accession>
<evidence type="ECO:0000256" key="5">
    <source>
        <dbReference type="SAM" id="Phobius"/>
    </source>
</evidence>